<dbReference type="Gene3D" id="1.25.10.10">
    <property type="entry name" value="Leucine-rich Repeat Variant"/>
    <property type="match status" value="2"/>
</dbReference>
<keyword evidence="2 4" id="KW-0479">Metal-binding</keyword>
<evidence type="ECO:0000256" key="1">
    <source>
        <dbReference type="ARBA" id="ARBA00022617"/>
    </source>
</evidence>
<protein>
    <submittedName>
        <fullName evidence="6">Cytochrome c</fullName>
    </submittedName>
</protein>
<evidence type="ECO:0000313" key="6">
    <source>
        <dbReference type="EMBL" id="GGH40754.1"/>
    </source>
</evidence>
<dbReference type="PROSITE" id="PS51007">
    <property type="entry name" value="CYTC"/>
    <property type="match status" value="1"/>
</dbReference>
<evidence type="ECO:0000259" key="5">
    <source>
        <dbReference type="PROSITE" id="PS51007"/>
    </source>
</evidence>
<organism evidence="6 7">
    <name type="scientific">Dyadobacter endophyticus</name>
    <dbReference type="NCBI Taxonomy" id="1749036"/>
    <lineage>
        <taxon>Bacteria</taxon>
        <taxon>Pseudomonadati</taxon>
        <taxon>Bacteroidota</taxon>
        <taxon>Cytophagia</taxon>
        <taxon>Cytophagales</taxon>
        <taxon>Spirosomataceae</taxon>
        <taxon>Dyadobacter</taxon>
    </lineage>
</organism>
<dbReference type="InterPro" id="IPR009056">
    <property type="entry name" value="Cyt_c-like_dom"/>
</dbReference>
<dbReference type="InterPro" id="IPR016024">
    <property type="entry name" value="ARM-type_fold"/>
</dbReference>
<reference evidence="7" key="1">
    <citation type="journal article" date="2019" name="Int. J. Syst. Evol. Microbiol.">
        <title>The Global Catalogue of Microorganisms (GCM) 10K type strain sequencing project: providing services to taxonomists for standard genome sequencing and annotation.</title>
        <authorList>
            <consortium name="The Broad Institute Genomics Platform"/>
            <consortium name="The Broad Institute Genome Sequencing Center for Infectious Disease"/>
            <person name="Wu L."/>
            <person name="Ma J."/>
        </authorList>
    </citation>
    <scope>NUCLEOTIDE SEQUENCE [LARGE SCALE GENOMIC DNA]</scope>
    <source>
        <strain evidence="7">CGMCC 1.15288</strain>
    </source>
</reference>
<dbReference type="Pfam" id="PF23500">
    <property type="entry name" value="DUF7133"/>
    <property type="match status" value="1"/>
</dbReference>
<dbReference type="SUPFAM" id="SSF46626">
    <property type="entry name" value="Cytochrome c"/>
    <property type="match status" value="1"/>
</dbReference>
<dbReference type="Gene3D" id="2.120.10.30">
    <property type="entry name" value="TolB, C-terminal domain"/>
    <property type="match status" value="1"/>
</dbReference>
<feature type="domain" description="Cytochrome c" evidence="5">
    <location>
        <begin position="1057"/>
        <end position="1190"/>
    </location>
</feature>
<accession>A0ABQ1YXL0</accession>
<evidence type="ECO:0000256" key="4">
    <source>
        <dbReference type="PROSITE-ProRule" id="PRU00433"/>
    </source>
</evidence>
<gene>
    <name evidence="6" type="ORF">GCM10007423_36030</name>
</gene>
<keyword evidence="7" id="KW-1185">Reference proteome</keyword>
<dbReference type="RefSeq" id="WP_188934590.1">
    <property type="nucleotide sequence ID" value="NZ_BMIA01000002.1"/>
</dbReference>
<comment type="caution">
    <text evidence="6">The sequence shown here is derived from an EMBL/GenBank/DDBJ whole genome shotgun (WGS) entry which is preliminary data.</text>
</comment>
<keyword evidence="3 4" id="KW-0408">Iron</keyword>
<dbReference type="Pfam" id="PF00034">
    <property type="entry name" value="Cytochrom_C"/>
    <property type="match status" value="1"/>
</dbReference>
<dbReference type="Pfam" id="PF13646">
    <property type="entry name" value="HEAT_2"/>
    <property type="match status" value="1"/>
</dbReference>
<dbReference type="SUPFAM" id="SSF50952">
    <property type="entry name" value="Soluble quinoprotein glucose dehydrogenase"/>
    <property type="match status" value="1"/>
</dbReference>
<dbReference type="NCBIfam" id="TIGR02603">
    <property type="entry name" value="CxxCH_TIGR02603"/>
    <property type="match status" value="1"/>
</dbReference>
<evidence type="ECO:0000313" key="7">
    <source>
        <dbReference type="Proteomes" id="UP000600214"/>
    </source>
</evidence>
<dbReference type="Proteomes" id="UP000600214">
    <property type="component" value="Unassembled WGS sequence"/>
</dbReference>
<sequence length="1190" mass="131857">MVTIKSPVKIGLVVLTASLLFQVQSCKPPQNKSGQNVTVTNAPQQAEADIYAEHIRTTGFKTPEEERLSFVLPEGFQVTLFASEPDITKPMNMEFDDRGRLWVTQSSEYPVAAGESDGKDRITILEDKNDDGRADTFTHFDDNLNIPIGIMPVADGAIAYSIPNLYHLKDKDNDGKADSKEILLGRFGHKDTHGMVNNLIRGYDGWLHVCHGFSNISNIAGSDGDSIRMTSGNTFRVKMDGSHVEQTTFGRVNPFGYAYDEKGYLYSVDCHTKPITQLIFGGDYPHFGKKAPVGLGFAPAMMTYDLGSTALAGLVYYTGTQFPAKYRGSFFTGDVVTCRIDRNTVTFNGSTPSSKKEEPLLVSKDPWFRPVDIKVGPDGALYIADFYNRIIGHYEVALNHPGRDRVNGRIWKVTYKGTEPHDNLPVTDWSTATIGQLLQGLKHPQLNTRLKVADRIVDTWKGKAIEPVKGLLANNSEATSYVHALWILHRLGALDDRFLNNALQHHEPVVKTHALRILSERDAISDAHYQQVTEALKNGDPFIRRTAAEVLSRFPKSENLALLMDLYEKTPQEDTHLRYTALLGLRNNLKSTSVMWRVPAMRWTDAQLALLNRALLDVPSSAGAAFVLDYTLTHELDPADLLKNLEYIGRLAAPYQVEKAIDLITTKFENEPEKQLSLYRTIQAGIRQSGVSPSPKMVSWGEQLAGKFLTQISAETEIWKIRKVAKNVDPVNSWTVSEHFLVDVMPAFRIVLSERGGYGPQSALYSVPFKLPATLKMNVFDNDVHNRAERKGISKNSVKIRLAGSGKVVAEYRVNQAVPMQFKELIRNAAFNLAGYEGQMGYIEAADSSQTGSVGVGHFEPAVVAIPEKSPSTNSEQRITAVEIAGEYRIKSLQPALRSILQTQWIDYTVRSAAAGALMNIDPKGNVDVLANVFNDPAELPILREKLAVAMGQAASPSVYETLKNQLASGARNLQIVIATVLANTSEGITYLLNAFKDEELGADIAAEVPVQERLTNNANASQQTQMRQLLTAGANEREERQKLIDARIANFKPATVFSDAGKVIFVQNCSGCHQIQGSGGLVGPQLDGIGNWGHKALTQKILDPNRNITEAFRTYNITLKNDKTLTGLYRRTEGETIVFADMTGQEFSVVKGDMKEYRASKYTLMPDQFRNIIPEKDFYALLEYLLGVK</sequence>
<name>A0ABQ1YXL0_9BACT</name>
<evidence type="ECO:0000256" key="3">
    <source>
        <dbReference type="ARBA" id="ARBA00023004"/>
    </source>
</evidence>
<dbReference type="InterPro" id="IPR011989">
    <property type="entry name" value="ARM-like"/>
</dbReference>
<dbReference type="PANTHER" id="PTHR33546:SF1">
    <property type="entry name" value="LARGE, MULTIFUNCTIONAL SECRETED PROTEIN"/>
    <property type="match status" value="1"/>
</dbReference>
<dbReference type="InterPro" id="IPR013427">
    <property type="entry name" value="Haem-bd_dom_put"/>
</dbReference>
<dbReference type="EMBL" id="BMIA01000002">
    <property type="protein sequence ID" value="GGH40754.1"/>
    <property type="molecule type" value="Genomic_DNA"/>
</dbReference>
<dbReference type="InterPro" id="IPR013428">
    <property type="entry name" value="Membrane-bound_put_N"/>
</dbReference>
<dbReference type="InterPro" id="IPR011042">
    <property type="entry name" value="6-blade_b-propeller_TolB-like"/>
</dbReference>
<dbReference type="InterPro" id="IPR055557">
    <property type="entry name" value="DUF7133"/>
</dbReference>
<dbReference type="InterPro" id="IPR011041">
    <property type="entry name" value="Quinoprot_gluc/sorb_DH_b-prop"/>
</dbReference>
<dbReference type="SUPFAM" id="SSF48371">
    <property type="entry name" value="ARM repeat"/>
    <property type="match status" value="1"/>
</dbReference>
<keyword evidence="1 4" id="KW-0349">Heme</keyword>
<dbReference type="InterPro" id="IPR036909">
    <property type="entry name" value="Cyt_c-like_dom_sf"/>
</dbReference>
<evidence type="ECO:0000256" key="2">
    <source>
        <dbReference type="ARBA" id="ARBA00022723"/>
    </source>
</evidence>
<dbReference type="Gene3D" id="1.10.760.10">
    <property type="entry name" value="Cytochrome c-like domain"/>
    <property type="match status" value="1"/>
</dbReference>
<dbReference type="PANTHER" id="PTHR33546">
    <property type="entry name" value="LARGE, MULTIFUNCTIONAL SECRETED PROTEIN-RELATED"/>
    <property type="match status" value="1"/>
</dbReference>
<proteinExistence type="predicted"/>
<dbReference type="NCBIfam" id="TIGR02604">
    <property type="entry name" value="Piru_Ver_Nterm"/>
    <property type="match status" value="1"/>
</dbReference>